<reference evidence="1 2" key="1">
    <citation type="submission" date="2007-06" db="EMBL/GenBank/DDBJ databases">
        <title>The Genome Sequence of Coccidioides posadasii RMSCC_3488.</title>
        <authorList>
            <consortium name="Coccidioides Genome Resources Consortium"/>
            <consortium name="The Broad Institute Genome Sequencing Platform"/>
            <person name="Henn M.R."/>
            <person name="Sykes S."/>
            <person name="Young S."/>
            <person name="Jaffe D."/>
            <person name="Berlin A."/>
            <person name="Alvarez P."/>
            <person name="Butler J."/>
            <person name="Gnerre S."/>
            <person name="Grabherr M."/>
            <person name="Mauceli E."/>
            <person name="Brockman W."/>
            <person name="Kodira C."/>
            <person name="Alvarado L."/>
            <person name="Zeng Q."/>
            <person name="Crawford M."/>
            <person name="Antoine C."/>
            <person name="Devon K."/>
            <person name="Galgiani J."/>
            <person name="Orsborn K."/>
            <person name="Lewis M.L."/>
            <person name="Nusbaum C."/>
            <person name="Galagan J."/>
            <person name="Birren B."/>
        </authorList>
    </citation>
    <scope>NUCLEOTIDE SEQUENCE [LARGE SCALE GENOMIC DNA]</scope>
    <source>
        <strain evidence="1 2">RMSCC 3488</strain>
    </source>
</reference>
<proteinExistence type="predicted"/>
<dbReference type="VEuPathDB" id="FungiDB:CPAG_08600"/>
<protein>
    <submittedName>
        <fullName evidence="1">Uncharacterized protein</fullName>
    </submittedName>
</protein>
<reference evidence="2" key="3">
    <citation type="journal article" date="2010" name="Genome Res.">
        <title>Population genomic sequencing of Coccidioides fungi reveals recent hybridization and transposon control.</title>
        <authorList>
            <person name="Neafsey D.E."/>
            <person name="Barker B.M."/>
            <person name="Sharpton T.J."/>
            <person name="Stajich J.E."/>
            <person name="Park D.J."/>
            <person name="Whiston E."/>
            <person name="Hung C.-Y."/>
            <person name="McMahan C."/>
            <person name="White J."/>
            <person name="Sykes S."/>
            <person name="Heiman D."/>
            <person name="Young S."/>
            <person name="Zeng Q."/>
            <person name="Abouelleil A."/>
            <person name="Aftuck L."/>
            <person name="Bessette D."/>
            <person name="Brown A."/>
            <person name="FitzGerald M."/>
            <person name="Lui A."/>
            <person name="Macdonald J.P."/>
            <person name="Priest M."/>
            <person name="Orbach M.J."/>
            <person name="Galgiani J.N."/>
            <person name="Kirkland T.N."/>
            <person name="Cole G.T."/>
            <person name="Birren B.W."/>
            <person name="Henn M.R."/>
            <person name="Taylor J.W."/>
            <person name="Rounsley S.D."/>
        </authorList>
    </citation>
    <scope>NUCLEOTIDE SEQUENCE [LARGE SCALE GENOMIC DNA]</scope>
    <source>
        <strain evidence="2">RMSCC 3488</strain>
    </source>
</reference>
<name>A0A0J6FPK3_COCPO</name>
<accession>A0A0J6FPK3</accession>
<sequence length="78" mass="9125">MPANITSPASSAQIWSRALGRVNELKHRSVHRDRGPHHCFCWQWTSWERSRKTLERNASFGPVIRYTRPSCVNYLVCK</sequence>
<gene>
    <name evidence="1" type="ORF">CPAG_08600</name>
</gene>
<dbReference type="Proteomes" id="UP000054567">
    <property type="component" value="Unassembled WGS sequence"/>
</dbReference>
<dbReference type="AlphaFoldDB" id="A0A0J6FPK3"/>
<reference evidence="2" key="2">
    <citation type="journal article" date="2009" name="Genome Res.">
        <title>Comparative genomic analyses of the human fungal pathogens Coccidioides and their relatives.</title>
        <authorList>
            <person name="Sharpton T.J."/>
            <person name="Stajich J.E."/>
            <person name="Rounsley S.D."/>
            <person name="Gardner M.J."/>
            <person name="Wortman J.R."/>
            <person name="Jordar V.S."/>
            <person name="Maiti R."/>
            <person name="Kodira C.D."/>
            <person name="Neafsey D.E."/>
            <person name="Zeng Q."/>
            <person name="Hung C.-Y."/>
            <person name="McMahan C."/>
            <person name="Muszewska A."/>
            <person name="Grynberg M."/>
            <person name="Mandel M.A."/>
            <person name="Kellner E.M."/>
            <person name="Barker B.M."/>
            <person name="Galgiani J.N."/>
            <person name="Orbach M.J."/>
            <person name="Kirkland T.N."/>
            <person name="Cole G.T."/>
            <person name="Henn M.R."/>
            <person name="Birren B.W."/>
            <person name="Taylor J.W."/>
        </authorList>
    </citation>
    <scope>NUCLEOTIDE SEQUENCE [LARGE SCALE GENOMIC DNA]</scope>
    <source>
        <strain evidence="2">RMSCC 3488</strain>
    </source>
</reference>
<evidence type="ECO:0000313" key="2">
    <source>
        <dbReference type="Proteomes" id="UP000054567"/>
    </source>
</evidence>
<evidence type="ECO:0000313" key="1">
    <source>
        <dbReference type="EMBL" id="KMM72303.1"/>
    </source>
</evidence>
<organism evidence="1 2">
    <name type="scientific">Coccidioides posadasii RMSCC 3488</name>
    <dbReference type="NCBI Taxonomy" id="454284"/>
    <lineage>
        <taxon>Eukaryota</taxon>
        <taxon>Fungi</taxon>
        <taxon>Dikarya</taxon>
        <taxon>Ascomycota</taxon>
        <taxon>Pezizomycotina</taxon>
        <taxon>Eurotiomycetes</taxon>
        <taxon>Eurotiomycetidae</taxon>
        <taxon>Onygenales</taxon>
        <taxon>Onygenaceae</taxon>
        <taxon>Coccidioides</taxon>
    </lineage>
</organism>
<dbReference type="EMBL" id="DS268114">
    <property type="protein sequence ID" value="KMM72303.1"/>
    <property type="molecule type" value="Genomic_DNA"/>
</dbReference>